<proteinExistence type="predicted"/>
<dbReference type="PANTHER" id="PTHR38590">
    <property type="entry name" value="BLL0828 PROTEIN"/>
    <property type="match status" value="1"/>
</dbReference>
<dbReference type="Pfam" id="PF04480">
    <property type="entry name" value="DUF559"/>
    <property type="match status" value="1"/>
</dbReference>
<dbReference type="Gene3D" id="3.40.960.10">
    <property type="entry name" value="VSR Endonuclease"/>
    <property type="match status" value="1"/>
</dbReference>
<feature type="domain" description="DUF559" evidence="2">
    <location>
        <begin position="13"/>
        <end position="115"/>
    </location>
</feature>
<evidence type="ECO:0000313" key="3">
    <source>
        <dbReference type="EMBL" id="PDP45008.1"/>
    </source>
</evidence>
<dbReference type="InterPro" id="IPR047216">
    <property type="entry name" value="Endonuclease_DUF559_bact"/>
</dbReference>
<dbReference type="InterPro" id="IPR007569">
    <property type="entry name" value="DUF559"/>
</dbReference>
<dbReference type="PANTHER" id="PTHR38590:SF1">
    <property type="entry name" value="BLL0828 PROTEIN"/>
    <property type="match status" value="1"/>
</dbReference>
<accession>A0A2A6EBV7</accession>
<sequence>MTNKIIPYNPVLKELARRLRGKNTLCEFVLWKHIRRRALGVEFHRQVPILEYIVDFYCHELRLAIEVDGSIHRYKEEEDLKRQHCMERYDVTFIRFTNEEIKKDISNVLWRLQETVEELLQRKDIPPSPLQKGEYKVSGNPPFEGGAHRAGDVLRKR</sequence>
<dbReference type="Proteomes" id="UP000219259">
    <property type="component" value="Unassembled WGS sequence"/>
</dbReference>
<dbReference type="EMBL" id="NSLJ01000002">
    <property type="protein sequence ID" value="PDP45008.1"/>
    <property type="molecule type" value="Genomic_DNA"/>
</dbReference>
<protein>
    <submittedName>
        <fullName evidence="3">DUF559 domain-containing protein</fullName>
    </submittedName>
</protein>
<reference evidence="3 4" key="1">
    <citation type="submission" date="2017-09" db="EMBL/GenBank/DDBJ databases">
        <title>Phase variable restriction modification systems are present in the genome sequences of periodontal pathogens Prevotella intermedia, Tannerella forsythia and Porphyromonas gingivalis.</title>
        <authorList>
            <person name="Haigh R.D."/>
            <person name="Crawford L."/>
            <person name="Ralph J."/>
            <person name="Wanford J."/>
            <person name="Vartoukian S.R."/>
            <person name="Hijazib K."/>
            <person name="Wade W."/>
            <person name="Oggioni M.R."/>
        </authorList>
    </citation>
    <scope>NUCLEOTIDE SEQUENCE [LARGE SCALE GENOMIC DNA]</scope>
    <source>
        <strain evidence="3 4">WW11663</strain>
    </source>
</reference>
<dbReference type="AlphaFoldDB" id="A0A2A6EBV7"/>
<gene>
    <name evidence="3" type="ORF">CLI86_01340</name>
</gene>
<evidence type="ECO:0000256" key="1">
    <source>
        <dbReference type="SAM" id="MobiDB-lite"/>
    </source>
</evidence>
<comment type="caution">
    <text evidence="3">The sequence shown here is derived from an EMBL/GenBank/DDBJ whole genome shotgun (WGS) entry which is preliminary data.</text>
</comment>
<evidence type="ECO:0000313" key="4">
    <source>
        <dbReference type="Proteomes" id="UP000219259"/>
    </source>
</evidence>
<feature type="compositionally biased region" description="Basic and acidic residues" evidence="1">
    <location>
        <begin position="146"/>
        <end position="157"/>
    </location>
</feature>
<dbReference type="SUPFAM" id="SSF52980">
    <property type="entry name" value="Restriction endonuclease-like"/>
    <property type="match status" value="1"/>
</dbReference>
<evidence type="ECO:0000259" key="2">
    <source>
        <dbReference type="Pfam" id="PF04480"/>
    </source>
</evidence>
<dbReference type="CDD" id="cd01038">
    <property type="entry name" value="Endonuclease_DUF559"/>
    <property type="match status" value="1"/>
</dbReference>
<dbReference type="InterPro" id="IPR011335">
    <property type="entry name" value="Restrct_endonuc-II-like"/>
</dbReference>
<name>A0A2A6EBV7_TANFO</name>
<dbReference type="RefSeq" id="WP_081094361.1">
    <property type="nucleotide sequence ID" value="NZ_CAUTOH010000035.1"/>
</dbReference>
<feature type="region of interest" description="Disordered" evidence="1">
    <location>
        <begin position="130"/>
        <end position="157"/>
    </location>
</feature>
<organism evidence="3 4">
    <name type="scientific">Tannerella forsythia</name>
    <name type="common">Bacteroides forsythus</name>
    <dbReference type="NCBI Taxonomy" id="28112"/>
    <lineage>
        <taxon>Bacteria</taxon>
        <taxon>Pseudomonadati</taxon>
        <taxon>Bacteroidota</taxon>
        <taxon>Bacteroidia</taxon>
        <taxon>Bacteroidales</taxon>
        <taxon>Tannerellaceae</taxon>
        <taxon>Tannerella</taxon>
    </lineage>
</organism>